<proteinExistence type="predicted"/>
<reference evidence="3" key="1">
    <citation type="journal article" date="2019" name="Int. J. Syst. Evol. Microbiol.">
        <title>The Global Catalogue of Microorganisms (GCM) 10K type strain sequencing project: providing services to taxonomists for standard genome sequencing and annotation.</title>
        <authorList>
            <consortium name="The Broad Institute Genomics Platform"/>
            <consortium name="The Broad Institute Genome Sequencing Center for Infectious Disease"/>
            <person name="Wu L."/>
            <person name="Ma J."/>
        </authorList>
    </citation>
    <scope>NUCLEOTIDE SEQUENCE [LARGE SCALE GENOMIC DNA]</scope>
    <source>
        <strain evidence="3">JCM 16374</strain>
    </source>
</reference>
<gene>
    <name evidence="2" type="ORF">GCM10009864_20450</name>
</gene>
<comment type="caution">
    <text evidence="2">The sequence shown here is derived from an EMBL/GenBank/DDBJ whole genome shotgun (WGS) entry which is preliminary data.</text>
</comment>
<dbReference type="EMBL" id="BAAARK010000005">
    <property type="protein sequence ID" value="GAA2655118.1"/>
    <property type="molecule type" value="Genomic_DNA"/>
</dbReference>
<feature type="region of interest" description="Disordered" evidence="1">
    <location>
        <begin position="60"/>
        <end position="91"/>
    </location>
</feature>
<dbReference type="Proteomes" id="UP001500994">
    <property type="component" value="Unassembled WGS sequence"/>
</dbReference>
<evidence type="ECO:0000313" key="3">
    <source>
        <dbReference type="Proteomes" id="UP001500994"/>
    </source>
</evidence>
<name>A0ABP6DXP5_9ACTN</name>
<protein>
    <recommendedName>
        <fullName evidence="4">Secreted protein</fullName>
    </recommendedName>
</protein>
<evidence type="ECO:0000313" key="2">
    <source>
        <dbReference type="EMBL" id="GAA2655118.1"/>
    </source>
</evidence>
<organism evidence="2 3">
    <name type="scientific">Streptomyces lunalinharesii</name>
    <dbReference type="NCBI Taxonomy" id="333384"/>
    <lineage>
        <taxon>Bacteria</taxon>
        <taxon>Bacillati</taxon>
        <taxon>Actinomycetota</taxon>
        <taxon>Actinomycetes</taxon>
        <taxon>Kitasatosporales</taxon>
        <taxon>Streptomycetaceae</taxon>
        <taxon>Streptomyces</taxon>
    </lineage>
</organism>
<accession>A0ABP6DXP5</accession>
<keyword evidence="3" id="KW-1185">Reference proteome</keyword>
<evidence type="ECO:0008006" key="4">
    <source>
        <dbReference type="Google" id="ProtNLM"/>
    </source>
</evidence>
<evidence type="ECO:0000256" key="1">
    <source>
        <dbReference type="SAM" id="MobiDB-lite"/>
    </source>
</evidence>
<sequence length="91" mass="9861">MSGMPASRVPETLRVSAMQTFLSVLVLLALIALGVLFLIRVNAQTVGRPTPHRYAHLKDSFQQRLHKHPHGAGPGAHPTGPPPSREPGDDR</sequence>